<evidence type="ECO:0000313" key="3">
    <source>
        <dbReference type="Proteomes" id="UP000323876"/>
    </source>
</evidence>
<name>A0A5N0DTI8_9NOCA</name>
<dbReference type="OrthoDB" id="9813147at2"/>
<dbReference type="SUPFAM" id="SSF54211">
    <property type="entry name" value="Ribosomal protein S5 domain 2-like"/>
    <property type="match status" value="1"/>
</dbReference>
<dbReference type="AlphaFoldDB" id="A0A5N0DTI8"/>
<reference evidence="2 3" key="1">
    <citation type="submission" date="2019-09" db="EMBL/GenBank/DDBJ databases">
        <authorList>
            <person name="Wang X."/>
        </authorList>
    </citation>
    <scope>NUCLEOTIDE SEQUENCE [LARGE SCALE GENOMIC DNA]</scope>
    <source>
        <strain evidence="2 3">CICC 11023</strain>
    </source>
</reference>
<dbReference type="EMBL" id="VXLC01000035">
    <property type="protein sequence ID" value="KAA8880378.1"/>
    <property type="molecule type" value="Genomic_DNA"/>
</dbReference>
<proteinExistence type="predicted"/>
<feature type="region of interest" description="Disordered" evidence="1">
    <location>
        <begin position="1"/>
        <end position="31"/>
    </location>
</feature>
<evidence type="ECO:0000256" key="1">
    <source>
        <dbReference type="SAM" id="MobiDB-lite"/>
    </source>
</evidence>
<dbReference type="InterPro" id="IPR014721">
    <property type="entry name" value="Ribsml_uS5_D2-typ_fold_subgr"/>
</dbReference>
<dbReference type="Gene3D" id="3.30.230.10">
    <property type="match status" value="1"/>
</dbReference>
<organism evidence="2 3">
    <name type="scientific">Nocardia colli</name>
    <dbReference type="NCBI Taxonomy" id="2545717"/>
    <lineage>
        <taxon>Bacteria</taxon>
        <taxon>Bacillati</taxon>
        <taxon>Actinomycetota</taxon>
        <taxon>Actinomycetes</taxon>
        <taxon>Mycobacteriales</taxon>
        <taxon>Nocardiaceae</taxon>
        <taxon>Nocardia</taxon>
    </lineage>
</organism>
<comment type="caution">
    <text evidence="2">The sequence shown here is derived from an EMBL/GenBank/DDBJ whole genome shotgun (WGS) entry which is preliminary data.</text>
</comment>
<accession>A0A5N0DTI8</accession>
<dbReference type="Pfam" id="PF13541">
    <property type="entry name" value="ChlI"/>
    <property type="match status" value="1"/>
</dbReference>
<sequence length="226" mass="23773">MQSHDRGRACPVGDLRRGGPQRVAGLATDRESGCRWRRTSQRAGGPAMTRAVAWSVALRGQVAEPFSVTAVLGSAAPVDTGHAQETPECRDRVRAALLNSGRPWPHTAVQLSMNGAPQPSAIADLAVAVAVLAASGQCRSILLPKVLFVAELGLDGSLRQVEGTWAAFDAAPLLGFTHAVVPQSVLPEFGPATALTAVGAPTLTEVLYWLHGTHELPCAGTHRWDL</sequence>
<keyword evidence="3" id="KW-1185">Reference proteome</keyword>
<dbReference type="InterPro" id="IPR020568">
    <property type="entry name" value="Ribosomal_Su5_D2-typ_SF"/>
</dbReference>
<protein>
    <submittedName>
        <fullName evidence="2">Uncharacterized protein</fullName>
    </submittedName>
</protein>
<gene>
    <name evidence="2" type="ORF">F3087_41645</name>
</gene>
<evidence type="ECO:0000313" key="2">
    <source>
        <dbReference type="EMBL" id="KAA8880378.1"/>
    </source>
</evidence>
<dbReference type="Proteomes" id="UP000323876">
    <property type="component" value="Unassembled WGS sequence"/>
</dbReference>